<dbReference type="STRING" id="337451.A0A3S3NBS9"/>
<evidence type="ECO:0000256" key="7">
    <source>
        <dbReference type="ARBA" id="ARBA00023136"/>
    </source>
</evidence>
<evidence type="ECO:0000256" key="8">
    <source>
        <dbReference type="SAM" id="Phobius"/>
    </source>
</evidence>
<comment type="pathway">
    <text evidence="2">Glycolipid biosynthesis; glycosylphosphatidylinositol-anchor biosynthesis.</text>
</comment>
<dbReference type="GO" id="GO:0006506">
    <property type="term" value="P:GPI anchor biosynthetic process"/>
    <property type="evidence" value="ECO:0007669"/>
    <property type="project" value="UniProtKB-UniPathway"/>
</dbReference>
<feature type="transmembrane region" description="Helical" evidence="8">
    <location>
        <begin position="59"/>
        <end position="78"/>
    </location>
</feature>
<evidence type="ECO:0000256" key="6">
    <source>
        <dbReference type="ARBA" id="ARBA00022989"/>
    </source>
</evidence>
<evidence type="ECO:0000256" key="4">
    <source>
        <dbReference type="ARBA" id="ARBA00022692"/>
    </source>
</evidence>
<feature type="transmembrane region" description="Helical" evidence="8">
    <location>
        <begin position="120"/>
        <end position="143"/>
    </location>
</feature>
<dbReference type="UniPathway" id="UPA00196"/>
<name>A0A3S3NBS9_9MAGN</name>
<evidence type="ECO:0000256" key="2">
    <source>
        <dbReference type="ARBA" id="ARBA00004687"/>
    </source>
</evidence>
<keyword evidence="10" id="KW-1185">Reference proteome</keyword>
<sequence length="261" mass="28771">MVRAPMNTHNTVPRPEIQFSSSILKAETIHSAGELREREMGRVSSSDGHMLSASKALTLHLLCVLALAAAFWVAQNIFASNLISNPTHTLSLLWIFECPVVIFSYSLLRQNPQQCSYLKAVGRALLGLPAGAVLNAFVAIVLGAPIRIEYLTKTINWSLLMSLFTCVPAASVFGSSWNDWQRLFAHSRPMGRVDYMVSIPAHGAVIGAWFGAWPMPLDWERPWQEWPICVTYGAIGGYMIGVLASLVLPLVISRQQHVKGD</sequence>
<organism evidence="9 10">
    <name type="scientific">Cinnamomum micranthum f. kanehirae</name>
    <dbReference type="NCBI Taxonomy" id="337451"/>
    <lineage>
        <taxon>Eukaryota</taxon>
        <taxon>Viridiplantae</taxon>
        <taxon>Streptophyta</taxon>
        <taxon>Embryophyta</taxon>
        <taxon>Tracheophyta</taxon>
        <taxon>Spermatophyta</taxon>
        <taxon>Magnoliopsida</taxon>
        <taxon>Magnoliidae</taxon>
        <taxon>Laurales</taxon>
        <taxon>Lauraceae</taxon>
        <taxon>Cinnamomum</taxon>
    </lineage>
</organism>
<accession>A0A3S3NBS9</accession>
<reference evidence="9 10" key="1">
    <citation type="journal article" date="2019" name="Nat. Plants">
        <title>Stout camphor tree genome fills gaps in understanding of flowering plant genome evolution.</title>
        <authorList>
            <person name="Chaw S.M."/>
            <person name="Liu Y.C."/>
            <person name="Wu Y.W."/>
            <person name="Wang H.Y."/>
            <person name="Lin C.I."/>
            <person name="Wu C.S."/>
            <person name="Ke H.M."/>
            <person name="Chang L.Y."/>
            <person name="Hsu C.Y."/>
            <person name="Yang H.T."/>
            <person name="Sudianto E."/>
            <person name="Hsu M.H."/>
            <person name="Wu K.P."/>
            <person name="Wang L.N."/>
            <person name="Leebens-Mack J.H."/>
            <person name="Tsai I.J."/>
        </authorList>
    </citation>
    <scope>NUCLEOTIDE SEQUENCE [LARGE SCALE GENOMIC DNA]</scope>
    <source>
        <strain evidence="10">cv. Chaw 1501</strain>
        <tissue evidence="9">Young leaves</tissue>
    </source>
</reference>
<comment type="subcellular location">
    <subcellularLocation>
        <location evidence="1">Endoplasmic reticulum membrane</location>
        <topology evidence="1">Multi-pass membrane protein</topology>
    </subcellularLocation>
</comment>
<feature type="transmembrane region" description="Helical" evidence="8">
    <location>
        <begin position="90"/>
        <end position="108"/>
    </location>
</feature>
<dbReference type="AlphaFoldDB" id="A0A3S3NBS9"/>
<keyword evidence="3" id="KW-0337">GPI-anchor biosynthesis</keyword>
<evidence type="ECO:0000256" key="1">
    <source>
        <dbReference type="ARBA" id="ARBA00004477"/>
    </source>
</evidence>
<feature type="transmembrane region" description="Helical" evidence="8">
    <location>
        <begin position="155"/>
        <end position="174"/>
    </location>
</feature>
<dbReference type="Pfam" id="PF06699">
    <property type="entry name" value="PIG-F"/>
    <property type="match status" value="1"/>
</dbReference>
<gene>
    <name evidence="9" type="ORF">CKAN_00497400</name>
</gene>
<dbReference type="EMBL" id="QPKB01000002">
    <property type="protein sequence ID" value="RWR76530.1"/>
    <property type="molecule type" value="Genomic_DNA"/>
</dbReference>
<keyword evidence="4 8" id="KW-0812">Transmembrane</keyword>
<evidence type="ECO:0000256" key="5">
    <source>
        <dbReference type="ARBA" id="ARBA00022824"/>
    </source>
</evidence>
<feature type="transmembrane region" description="Helical" evidence="8">
    <location>
        <begin position="232"/>
        <end position="252"/>
    </location>
</feature>
<feature type="transmembrane region" description="Helical" evidence="8">
    <location>
        <begin position="195"/>
        <end position="212"/>
    </location>
</feature>
<comment type="caution">
    <text evidence="9">The sequence shown here is derived from an EMBL/GenBank/DDBJ whole genome shotgun (WGS) entry which is preliminary data.</text>
</comment>
<dbReference type="GO" id="GO:0005789">
    <property type="term" value="C:endoplasmic reticulum membrane"/>
    <property type="evidence" value="ECO:0007669"/>
    <property type="project" value="UniProtKB-SubCell"/>
</dbReference>
<dbReference type="OrthoDB" id="17366at2759"/>
<evidence type="ECO:0000313" key="10">
    <source>
        <dbReference type="Proteomes" id="UP000283530"/>
    </source>
</evidence>
<dbReference type="Proteomes" id="UP000283530">
    <property type="component" value="Unassembled WGS sequence"/>
</dbReference>
<evidence type="ECO:0000256" key="3">
    <source>
        <dbReference type="ARBA" id="ARBA00022502"/>
    </source>
</evidence>
<protein>
    <submittedName>
        <fullName evidence="9">GPI biosynthesis protein Pig-F</fullName>
    </submittedName>
</protein>
<dbReference type="InterPro" id="IPR009580">
    <property type="entry name" value="GPI_biosynthesis_protein_Pig-F"/>
</dbReference>
<evidence type="ECO:0000313" key="9">
    <source>
        <dbReference type="EMBL" id="RWR76530.1"/>
    </source>
</evidence>
<keyword evidence="5" id="KW-0256">Endoplasmic reticulum</keyword>
<keyword evidence="7 8" id="KW-0472">Membrane</keyword>
<keyword evidence="6 8" id="KW-1133">Transmembrane helix</keyword>
<proteinExistence type="predicted"/>